<accession>A0A326UC38</accession>
<comment type="caution">
    <text evidence="1">The sequence shown here is derived from an EMBL/GenBank/DDBJ whole genome shotgun (WGS) entry which is preliminary data.</text>
</comment>
<dbReference type="EMBL" id="QKUF01000002">
    <property type="protein sequence ID" value="PZW34239.1"/>
    <property type="molecule type" value="Genomic_DNA"/>
</dbReference>
<dbReference type="RefSeq" id="WP_211326030.1">
    <property type="nucleotide sequence ID" value="NZ_QKUF01000002.1"/>
</dbReference>
<evidence type="ECO:0000313" key="2">
    <source>
        <dbReference type="Proteomes" id="UP000248806"/>
    </source>
</evidence>
<dbReference type="Proteomes" id="UP000248806">
    <property type="component" value="Unassembled WGS sequence"/>
</dbReference>
<reference evidence="1 2" key="1">
    <citation type="submission" date="2018-06" db="EMBL/GenBank/DDBJ databases">
        <title>Genomic Encyclopedia of Archaeal and Bacterial Type Strains, Phase II (KMG-II): from individual species to whole genera.</title>
        <authorList>
            <person name="Goeker M."/>
        </authorList>
    </citation>
    <scope>NUCLEOTIDE SEQUENCE [LARGE SCALE GENOMIC DNA]</scope>
    <source>
        <strain evidence="1 2">ATCC BAA-1881</strain>
    </source>
</reference>
<organism evidence="1 2">
    <name type="scientific">Thermosporothrix hazakensis</name>
    <dbReference type="NCBI Taxonomy" id="644383"/>
    <lineage>
        <taxon>Bacteria</taxon>
        <taxon>Bacillati</taxon>
        <taxon>Chloroflexota</taxon>
        <taxon>Ktedonobacteria</taxon>
        <taxon>Ktedonobacterales</taxon>
        <taxon>Thermosporotrichaceae</taxon>
        <taxon>Thermosporothrix</taxon>
    </lineage>
</organism>
<protein>
    <submittedName>
        <fullName evidence="1">Uncharacterized protein</fullName>
    </submittedName>
</protein>
<name>A0A326UC38_THEHA</name>
<sequence>MLSKALVAGTSQRKLEELAKFPDVQLTLVTPPYWQHDNGTRQILEKLYTTGYRMIVTPCPAMGTTTCTTILTWDKSCKRYSQKSYT</sequence>
<proteinExistence type="predicted"/>
<keyword evidence="2" id="KW-1185">Reference proteome</keyword>
<evidence type="ECO:0000313" key="1">
    <source>
        <dbReference type="EMBL" id="PZW34239.1"/>
    </source>
</evidence>
<dbReference type="AlphaFoldDB" id="A0A326UC38"/>
<gene>
    <name evidence="1" type="ORF">EI42_01076</name>
</gene>